<protein>
    <submittedName>
        <fullName evidence="3">Methyl viologen resistance protein YddG</fullName>
    </submittedName>
</protein>
<dbReference type="GO" id="GO:0016020">
    <property type="term" value="C:membrane"/>
    <property type="evidence" value="ECO:0007669"/>
    <property type="project" value="InterPro"/>
</dbReference>
<dbReference type="AlphaFoldDB" id="A0A1W6KA26"/>
<gene>
    <name evidence="3" type="primary">yddG</name>
    <name evidence="3" type="ORF">MARSALSMR5_02205</name>
</gene>
<feature type="domain" description="EamA" evidence="2">
    <location>
        <begin position="11"/>
        <end position="138"/>
    </location>
</feature>
<feature type="transmembrane region" description="Helical" evidence="1">
    <location>
        <begin position="67"/>
        <end position="84"/>
    </location>
</feature>
<feature type="transmembrane region" description="Helical" evidence="1">
    <location>
        <begin position="211"/>
        <end position="229"/>
    </location>
</feature>
<organism evidence="3 4">
    <name type="scientific">Marinobacter salarius</name>
    <dbReference type="NCBI Taxonomy" id="1420917"/>
    <lineage>
        <taxon>Bacteria</taxon>
        <taxon>Pseudomonadati</taxon>
        <taxon>Pseudomonadota</taxon>
        <taxon>Gammaproteobacteria</taxon>
        <taxon>Pseudomonadales</taxon>
        <taxon>Marinobacteraceae</taxon>
        <taxon>Marinobacter</taxon>
    </lineage>
</organism>
<dbReference type="Pfam" id="PF00892">
    <property type="entry name" value="EamA"/>
    <property type="match status" value="2"/>
</dbReference>
<reference evidence="3 4" key="1">
    <citation type="submission" date="2017-04" db="EMBL/GenBank/DDBJ databases">
        <title>Genome Sequence of Marinobacter salarius strain SMR5 Isolated from a culture of the Diatom Skeletonema marinoi.</title>
        <authorList>
            <person name="Topel M."/>
            <person name="Pinder M.I.M."/>
            <person name="Johansson O.N."/>
            <person name="Kourtchenko O."/>
            <person name="Godhe A."/>
            <person name="Clarke A.K."/>
        </authorList>
    </citation>
    <scope>NUCLEOTIDE SEQUENCE [LARGE SCALE GENOMIC DNA]</scope>
    <source>
        <strain evidence="3 4">SMR5</strain>
    </source>
</reference>
<dbReference type="RefSeq" id="WP_007152203.1">
    <property type="nucleotide sequence ID" value="NZ_CP020931.1"/>
</dbReference>
<dbReference type="Proteomes" id="UP000193100">
    <property type="component" value="Chromosome"/>
</dbReference>
<keyword evidence="1" id="KW-1133">Transmembrane helix</keyword>
<feature type="transmembrane region" description="Helical" evidence="1">
    <location>
        <begin position="249"/>
        <end position="277"/>
    </location>
</feature>
<name>A0A1W6KA26_9GAMM</name>
<evidence type="ECO:0000313" key="4">
    <source>
        <dbReference type="Proteomes" id="UP000193100"/>
    </source>
</evidence>
<feature type="transmembrane region" description="Helical" evidence="1">
    <location>
        <begin position="36"/>
        <end position="55"/>
    </location>
</feature>
<dbReference type="InterPro" id="IPR000620">
    <property type="entry name" value="EamA_dom"/>
</dbReference>
<dbReference type="PANTHER" id="PTHR22911:SF76">
    <property type="entry name" value="EAMA DOMAIN-CONTAINING PROTEIN"/>
    <property type="match status" value="1"/>
</dbReference>
<sequence>MTTATATWIGSISVLLWGTLALLTKLTGGHIPEFQLMAMTFTIAFLLMLARWLRAGHTGIRFARQSAFAWCIGVIGLFGYHFAYFKAMTLAPAVEVSLLAYLWPLFIVLFSALLPGESLRPQHIAGAVMALVGCWLLIGRNISGFSAENLDGYLVAFACALMWSSYSVLSRLVKSVPTDAVGWFCGVTAVLAWVCHLMWEPTVWPSNGSQWVGVIGLGLGPVGIAFFTWDYGVKHGNIQLLGTLAYSAPLISVVLLIAAGFGEATVAVVGASILIVVGSLTAGMNENPRGSEAEEIKNSKGGLYSVLNSDDKT</sequence>
<dbReference type="SUPFAM" id="SSF103481">
    <property type="entry name" value="Multidrug resistance efflux transporter EmrE"/>
    <property type="match status" value="2"/>
</dbReference>
<keyword evidence="1" id="KW-0812">Transmembrane</keyword>
<evidence type="ECO:0000259" key="2">
    <source>
        <dbReference type="Pfam" id="PF00892"/>
    </source>
</evidence>
<feature type="domain" description="EamA" evidence="2">
    <location>
        <begin position="152"/>
        <end position="280"/>
    </location>
</feature>
<dbReference type="InterPro" id="IPR037185">
    <property type="entry name" value="EmrE-like"/>
</dbReference>
<dbReference type="GeneID" id="77256150"/>
<feature type="transmembrane region" description="Helical" evidence="1">
    <location>
        <begin position="120"/>
        <end position="138"/>
    </location>
</feature>
<keyword evidence="1" id="KW-0472">Membrane</keyword>
<feature type="transmembrane region" description="Helical" evidence="1">
    <location>
        <begin position="150"/>
        <end position="169"/>
    </location>
</feature>
<evidence type="ECO:0000256" key="1">
    <source>
        <dbReference type="SAM" id="Phobius"/>
    </source>
</evidence>
<dbReference type="EMBL" id="CP020931">
    <property type="protein sequence ID" value="ARM84278.1"/>
    <property type="molecule type" value="Genomic_DNA"/>
</dbReference>
<proteinExistence type="predicted"/>
<feature type="transmembrane region" description="Helical" evidence="1">
    <location>
        <begin position="181"/>
        <end position="199"/>
    </location>
</feature>
<feature type="transmembrane region" description="Helical" evidence="1">
    <location>
        <begin position="96"/>
        <end position="114"/>
    </location>
</feature>
<evidence type="ECO:0000313" key="3">
    <source>
        <dbReference type="EMBL" id="ARM84278.1"/>
    </source>
</evidence>
<dbReference type="PANTHER" id="PTHR22911">
    <property type="entry name" value="ACYL-MALONYL CONDENSING ENZYME-RELATED"/>
    <property type="match status" value="1"/>
</dbReference>
<feature type="transmembrane region" description="Helical" evidence="1">
    <location>
        <begin position="6"/>
        <end position="24"/>
    </location>
</feature>
<accession>A0A1W6KA26</accession>